<evidence type="ECO:0000256" key="1">
    <source>
        <dbReference type="ARBA" id="ARBA00004141"/>
    </source>
</evidence>
<feature type="transmembrane region" description="Helical" evidence="6">
    <location>
        <begin position="36"/>
        <end position="56"/>
    </location>
</feature>
<dbReference type="VEuPathDB" id="TrichDB:TVAGG3_0775280"/>
<dbReference type="GO" id="GO:0009306">
    <property type="term" value="P:protein secretion"/>
    <property type="evidence" value="ECO:0000318"/>
    <property type="project" value="GO_Central"/>
</dbReference>
<comment type="subcellular location">
    <subcellularLocation>
        <location evidence="1 6">Membrane</location>
        <topology evidence="1 6">Multi-pass membrane protein</topology>
    </subcellularLocation>
</comment>
<evidence type="ECO:0000313" key="8">
    <source>
        <dbReference type="EMBL" id="EAY07876.1"/>
    </source>
</evidence>
<dbReference type="STRING" id="5722.A2EHI9"/>
<dbReference type="PANTHER" id="PTHR13019:SF7">
    <property type="entry name" value="GOLGI APPARATUS MEMBRANE PROTEIN TVP23"/>
    <property type="match status" value="1"/>
</dbReference>
<evidence type="ECO:0000313" key="9">
    <source>
        <dbReference type="Proteomes" id="UP000001542"/>
    </source>
</evidence>
<keyword evidence="4 6" id="KW-1133">Transmembrane helix</keyword>
<reference evidence="8" key="2">
    <citation type="journal article" date="2007" name="Science">
        <title>Draft genome sequence of the sexually transmitted pathogen Trichomonas vaginalis.</title>
        <authorList>
            <person name="Carlton J.M."/>
            <person name="Hirt R.P."/>
            <person name="Silva J.C."/>
            <person name="Delcher A.L."/>
            <person name="Schatz M."/>
            <person name="Zhao Q."/>
            <person name="Wortman J.R."/>
            <person name="Bidwell S.L."/>
            <person name="Alsmark U.C.M."/>
            <person name="Besteiro S."/>
            <person name="Sicheritz-Ponten T."/>
            <person name="Noel C.J."/>
            <person name="Dacks J.B."/>
            <person name="Foster P.G."/>
            <person name="Simillion C."/>
            <person name="Van de Peer Y."/>
            <person name="Miranda-Saavedra D."/>
            <person name="Barton G.J."/>
            <person name="Westrop G.D."/>
            <person name="Mueller S."/>
            <person name="Dessi D."/>
            <person name="Fiori P.L."/>
            <person name="Ren Q."/>
            <person name="Paulsen I."/>
            <person name="Zhang H."/>
            <person name="Bastida-Corcuera F.D."/>
            <person name="Simoes-Barbosa A."/>
            <person name="Brown M.T."/>
            <person name="Hayes R.D."/>
            <person name="Mukherjee M."/>
            <person name="Okumura C.Y."/>
            <person name="Schneider R."/>
            <person name="Smith A.J."/>
            <person name="Vanacova S."/>
            <person name="Villalvazo M."/>
            <person name="Haas B.J."/>
            <person name="Pertea M."/>
            <person name="Feldblyum T.V."/>
            <person name="Utterback T.R."/>
            <person name="Shu C.L."/>
            <person name="Osoegawa K."/>
            <person name="de Jong P.J."/>
            <person name="Hrdy I."/>
            <person name="Horvathova L."/>
            <person name="Zubacova Z."/>
            <person name="Dolezal P."/>
            <person name="Malik S.B."/>
            <person name="Logsdon J.M. Jr."/>
            <person name="Henze K."/>
            <person name="Gupta A."/>
            <person name="Wang C.C."/>
            <person name="Dunne R.L."/>
            <person name="Upcroft J.A."/>
            <person name="Upcroft P."/>
            <person name="White O."/>
            <person name="Salzberg S.L."/>
            <person name="Tang P."/>
            <person name="Chiu C.-H."/>
            <person name="Lee Y.-S."/>
            <person name="Embley T.M."/>
            <person name="Coombs G.H."/>
            <person name="Mottram J.C."/>
            <person name="Tachezy J."/>
            <person name="Fraser-Liggett C.M."/>
            <person name="Johnson P.J."/>
        </authorList>
    </citation>
    <scope>NUCLEOTIDE SEQUENCE [LARGE SCALE GENOMIC DNA]</scope>
    <source>
        <strain evidence="8">G3</strain>
    </source>
</reference>
<proteinExistence type="inferred from homology"/>
<evidence type="ECO:0000256" key="4">
    <source>
        <dbReference type="ARBA" id="ARBA00022989"/>
    </source>
</evidence>
<dbReference type="VEuPathDB" id="TrichDB:TVAG_142300"/>
<feature type="compositionally biased region" description="Low complexity" evidence="7">
    <location>
        <begin position="204"/>
        <end position="221"/>
    </location>
</feature>
<feature type="region of interest" description="Disordered" evidence="7">
    <location>
        <begin position="195"/>
        <end position="221"/>
    </location>
</feature>
<evidence type="ECO:0000256" key="2">
    <source>
        <dbReference type="ARBA" id="ARBA00005467"/>
    </source>
</evidence>
<organism evidence="8 9">
    <name type="scientific">Trichomonas vaginalis (strain ATCC PRA-98 / G3)</name>
    <dbReference type="NCBI Taxonomy" id="412133"/>
    <lineage>
        <taxon>Eukaryota</taxon>
        <taxon>Metamonada</taxon>
        <taxon>Parabasalia</taxon>
        <taxon>Trichomonadida</taxon>
        <taxon>Trichomonadidae</taxon>
        <taxon>Trichomonas</taxon>
    </lineage>
</organism>
<dbReference type="GO" id="GO:0000139">
    <property type="term" value="C:Golgi membrane"/>
    <property type="evidence" value="ECO:0000318"/>
    <property type="project" value="GO_Central"/>
</dbReference>
<gene>
    <name evidence="8" type="ORF">TVAG_142300</name>
</gene>
<dbReference type="OMA" id="ITEIIAW"/>
<dbReference type="GO" id="GO:0016192">
    <property type="term" value="P:vesicle-mediated transport"/>
    <property type="evidence" value="ECO:0000318"/>
    <property type="project" value="GO_Central"/>
</dbReference>
<keyword evidence="3 6" id="KW-0812">Transmembrane</keyword>
<dbReference type="AlphaFoldDB" id="A2EHI9"/>
<evidence type="ECO:0000256" key="6">
    <source>
        <dbReference type="RuleBase" id="RU361206"/>
    </source>
</evidence>
<evidence type="ECO:0000256" key="7">
    <source>
        <dbReference type="SAM" id="MobiDB-lite"/>
    </source>
</evidence>
<dbReference type="InParanoid" id="A2EHI9"/>
<dbReference type="Proteomes" id="UP000001542">
    <property type="component" value="Unassembled WGS sequence"/>
</dbReference>
<accession>A2EHI9</accession>
<feature type="transmembrane region" description="Helical" evidence="6">
    <location>
        <begin position="101"/>
        <end position="122"/>
    </location>
</feature>
<comment type="similarity">
    <text evidence="2 6">Belongs to the TVP23 family.</text>
</comment>
<dbReference type="Pfam" id="PF05832">
    <property type="entry name" value="DUF846"/>
    <property type="match status" value="1"/>
</dbReference>
<protein>
    <recommendedName>
        <fullName evidence="6">Golgi apparatus membrane protein TVP23 homolog</fullName>
    </recommendedName>
</protein>
<evidence type="ECO:0000256" key="5">
    <source>
        <dbReference type="ARBA" id="ARBA00023136"/>
    </source>
</evidence>
<dbReference type="EMBL" id="DS113390">
    <property type="protein sequence ID" value="EAY07876.1"/>
    <property type="molecule type" value="Genomic_DNA"/>
</dbReference>
<sequence>MDQASLIPSNKRSPVPSIIYVCTKIFPILTFLNLVFLNPIVQIIVFILVSLADFWLTKNVCGMQLIGLRWYFEFQANGKLALNFYSKPDPFVPTEQDSNTFWMLFITEIIAWAVIAVVELFLRSLLLFLNSTIIMLIQLFNFLLYVKVHKLAKEAMEREVLHQIQGEAVSFPMAKSDYSEEETVDEPVDPDILNKIQISDSESNDQPDTNQNPDQDNQPSV</sequence>
<name>A2EHI9_TRIV3</name>
<reference evidence="8" key="1">
    <citation type="submission" date="2006-10" db="EMBL/GenBank/DDBJ databases">
        <authorList>
            <person name="Amadeo P."/>
            <person name="Zhao Q."/>
            <person name="Wortman J."/>
            <person name="Fraser-Liggett C."/>
            <person name="Carlton J."/>
        </authorList>
    </citation>
    <scope>NUCLEOTIDE SEQUENCE</scope>
    <source>
        <strain evidence="8">G3</strain>
    </source>
</reference>
<evidence type="ECO:0000256" key="3">
    <source>
        <dbReference type="ARBA" id="ARBA00022692"/>
    </source>
</evidence>
<dbReference type="PANTHER" id="PTHR13019">
    <property type="entry name" value="GOLGI APPARATUS MEMBRANE PROTEIN TVP23"/>
    <property type="match status" value="1"/>
</dbReference>
<dbReference type="RefSeq" id="XP_001320099.1">
    <property type="nucleotide sequence ID" value="XM_001320064.1"/>
</dbReference>
<dbReference type="InterPro" id="IPR008564">
    <property type="entry name" value="TVP23-like"/>
</dbReference>
<keyword evidence="9" id="KW-1185">Reference proteome</keyword>
<dbReference type="OrthoDB" id="2151161at2759"/>
<keyword evidence="5 6" id="KW-0472">Membrane</keyword>
<feature type="transmembrane region" description="Helical" evidence="6">
    <location>
        <begin position="128"/>
        <end position="146"/>
    </location>
</feature>
<dbReference type="KEGG" id="tva:4765771"/>